<evidence type="ECO:0000313" key="3">
    <source>
        <dbReference type="Proteomes" id="UP000238982"/>
    </source>
</evidence>
<gene>
    <name evidence="2" type="ORF">C6Q15_30405</name>
</gene>
<dbReference type="AlphaFoldDB" id="A0A2S9M9B5"/>
<feature type="region of interest" description="Disordered" evidence="1">
    <location>
        <begin position="47"/>
        <end position="74"/>
    </location>
</feature>
<dbReference type="EMBL" id="PVGH01000115">
    <property type="protein sequence ID" value="PRF53562.1"/>
    <property type="molecule type" value="Genomic_DNA"/>
</dbReference>
<protein>
    <submittedName>
        <fullName evidence="2">Uncharacterized protein</fullName>
    </submittedName>
</protein>
<proteinExistence type="predicted"/>
<sequence>MGNGEFVRGNRGGADGARCRPAAETYRMILRLRTAGDAIGEIGDRRRDAGLLDESTPKRFHTGSPESGRCAALA</sequence>
<reference evidence="2 3" key="1">
    <citation type="submission" date="2018-03" db="EMBL/GenBank/DDBJ databases">
        <authorList>
            <person name="Keele B.F."/>
        </authorList>
    </citation>
    <scope>NUCLEOTIDE SEQUENCE [LARGE SCALE GENOMIC DNA]</scope>
    <source>
        <strain evidence="2 3">AU19729</strain>
    </source>
</reference>
<organism evidence="2 3">
    <name type="scientific">Burkholderia multivorans</name>
    <dbReference type="NCBI Taxonomy" id="87883"/>
    <lineage>
        <taxon>Bacteria</taxon>
        <taxon>Pseudomonadati</taxon>
        <taxon>Pseudomonadota</taxon>
        <taxon>Betaproteobacteria</taxon>
        <taxon>Burkholderiales</taxon>
        <taxon>Burkholderiaceae</taxon>
        <taxon>Burkholderia</taxon>
        <taxon>Burkholderia cepacia complex</taxon>
    </lineage>
</organism>
<evidence type="ECO:0000256" key="1">
    <source>
        <dbReference type="SAM" id="MobiDB-lite"/>
    </source>
</evidence>
<accession>A0A2S9M9B5</accession>
<evidence type="ECO:0000313" key="2">
    <source>
        <dbReference type="EMBL" id="PRF53562.1"/>
    </source>
</evidence>
<dbReference type="Proteomes" id="UP000238982">
    <property type="component" value="Unassembled WGS sequence"/>
</dbReference>
<dbReference type="RefSeq" id="WP_105771897.1">
    <property type="nucleotide sequence ID" value="NZ_CAJHDV010000002.1"/>
</dbReference>
<name>A0A2S9M9B5_9BURK</name>
<comment type="caution">
    <text evidence="2">The sequence shown here is derived from an EMBL/GenBank/DDBJ whole genome shotgun (WGS) entry which is preliminary data.</text>
</comment>